<name>J7S4J7_NAUDC</name>
<dbReference type="InterPro" id="IPR002347">
    <property type="entry name" value="SDR_fam"/>
</dbReference>
<evidence type="ECO:0008006" key="7">
    <source>
        <dbReference type="Google" id="ProtNLM"/>
    </source>
</evidence>
<protein>
    <recommendedName>
        <fullName evidence="7">Benzil reductase ((S)-benzoin forming)</fullName>
    </recommendedName>
</protein>
<evidence type="ECO:0000256" key="2">
    <source>
        <dbReference type="ARBA" id="ARBA00022857"/>
    </source>
</evidence>
<gene>
    <name evidence="5" type="primary">NDAI0G05080</name>
    <name evidence="5" type="ordered locus">NDAI_0G05080</name>
</gene>
<evidence type="ECO:0000313" key="6">
    <source>
        <dbReference type="Proteomes" id="UP000000689"/>
    </source>
</evidence>
<dbReference type="STRING" id="1071378.J7S4J7"/>
<evidence type="ECO:0000256" key="3">
    <source>
        <dbReference type="ARBA" id="ARBA00023002"/>
    </source>
</evidence>
<dbReference type="FunFam" id="3.40.50.720:FF:000281">
    <property type="entry name" value="Uncharacterized oxidoreductase YIR035C"/>
    <property type="match status" value="1"/>
</dbReference>
<evidence type="ECO:0000256" key="4">
    <source>
        <dbReference type="RuleBase" id="RU000363"/>
    </source>
</evidence>
<keyword evidence="2" id="KW-0521">NADP</keyword>
<dbReference type="CDD" id="cd05367">
    <property type="entry name" value="SPR-like_SDR_c"/>
    <property type="match status" value="1"/>
</dbReference>
<proteinExistence type="inferred from homology"/>
<keyword evidence="6" id="KW-1185">Reference proteome</keyword>
<evidence type="ECO:0000313" key="5">
    <source>
        <dbReference type="EMBL" id="CCK73491.1"/>
    </source>
</evidence>
<dbReference type="HOGENOM" id="CLU_010194_2_11_1"/>
<dbReference type="eggNOG" id="KOG1204">
    <property type="taxonomic scope" value="Eukaryota"/>
</dbReference>
<dbReference type="EMBL" id="HE580273">
    <property type="protein sequence ID" value="CCK73491.1"/>
    <property type="molecule type" value="Genomic_DNA"/>
</dbReference>
<dbReference type="GeneID" id="13926965"/>
<dbReference type="InterPro" id="IPR036291">
    <property type="entry name" value="NAD(P)-bd_dom_sf"/>
</dbReference>
<dbReference type="PRINTS" id="PR00080">
    <property type="entry name" value="SDRFAMILY"/>
</dbReference>
<accession>J7S4J7</accession>
<dbReference type="PRINTS" id="PR00081">
    <property type="entry name" value="GDHRDH"/>
</dbReference>
<comment type="similarity">
    <text evidence="1 4">Belongs to the short-chain dehydrogenases/reductases (SDR) family.</text>
</comment>
<dbReference type="KEGG" id="ndi:NDAI_0G05080"/>
<dbReference type="SUPFAM" id="SSF51735">
    <property type="entry name" value="NAD(P)-binding Rossmann-fold domains"/>
    <property type="match status" value="1"/>
</dbReference>
<dbReference type="PROSITE" id="PS00061">
    <property type="entry name" value="ADH_SHORT"/>
    <property type="match status" value="1"/>
</dbReference>
<dbReference type="AlphaFoldDB" id="J7S4J7"/>
<dbReference type="OrthoDB" id="153074at2759"/>
<dbReference type="PANTHER" id="PTHR43008">
    <property type="entry name" value="BENZIL REDUCTASE"/>
    <property type="match status" value="1"/>
</dbReference>
<dbReference type="Gene3D" id="3.40.50.720">
    <property type="entry name" value="NAD(P)-binding Rossmann-like Domain"/>
    <property type="match status" value="1"/>
</dbReference>
<dbReference type="Pfam" id="PF00106">
    <property type="entry name" value="adh_short"/>
    <property type="match status" value="1"/>
</dbReference>
<dbReference type="OMA" id="TDMSEWT"/>
<sequence length="253" mass="27898">MKKVVIVTGVSRGIGKSIVKQLLSLDSETIVYGISRSPIKDGDTIEEEYKERFIKITGDITDESSIKELIKEALTAHGRIDSIIINAGILEPVANVGEVDLPAWKKLFDVNFFSAVSLVSQCLPYVDKSNGSVIFVSSGASVKAYYGWAAYSASKAALNSFAMSVASERPKIKTITVAPGVVDTQMQVDIREKFGPESMTRESLERFTDLYNEKKLLDPIIPATIYAKLAIRGIPDELNGKYVRYDDPRLSFF</sequence>
<dbReference type="RefSeq" id="XP_003980167.1">
    <property type="nucleotide sequence ID" value="XM_003980118.1"/>
</dbReference>
<keyword evidence="3" id="KW-0560">Oxidoreductase</keyword>
<reference evidence="5 6" key="1">
    <citation type="journal article" date="2011" name="Proc. Natl. Acad. Sci. U.S.A.">
        <title>Evolutionary erosion of yeast sex chromosomes by mating-type switching accidents.</title>
        <authorList>
            <person name="Gordon J.L."/>
            <person name="Armisen D."/>
            <person name="Proux-Wera E."/>
            <person name="Oheigeartaigh S.S."/>
            <person name="Byrne K.P."/>
            <person name="Wolfe K.H."/>
        </authorList>
    </citation>
    <scope>NUCLEOTIDE SEQUENCE [LARGE SCALE GENOMIC DNA]</scope>
    <source>
        <strain evidence="6">ATCC 10597 / BCRC 20456 / CBS 421 / NBRC 0211 / NRRL Y-12639</strain>
    </source>
</reference>
<dbReference type="Proteomes" id="UP000000689">
    <property type="component" value="Chromosome 7"/>
</dbReference>
<organism evidence="5 6">
    <name type="scientific">Naumovozyma dairenensis (strain ATCC 10597 / BCRC 20456 / CBS 421 / NBRC 0211 / NRRL Y-12639)</name>
    <name type="common">Saccharomyces dairenensis</name>
    <dbReference type="NCBI Taxonomy" id="1071378"/>
    <lineage>
        <taxon>Eukaryota</taxon>
        <taxon>Fungi</taxon>
        <taxon>Dikarya</taxon>
        <taxon>Ascomycota</taxon>
        <taxon>Saccharomycotina</taxon>
        <taxon>Saccharomycetes</taxon>
        <taxon>Saccharomycetales</taxon>
        <taxon>Saccharomycetaceae</taxon>
        <taxon>Naumovozyma</taxon>
    </lineage>
</organism>
<evidence type="ECO:0000256" key="1">
    <source>
        <dbReference type="ARBA" id="ARBA00006484"/>
    </source>
</evidence>
<dbReference type="PANTHER" id="PTHR43008:SF8">
    <property type="entry name" value="BENZIL REDUCTASE ((S)-BENZOIN FORMING) IRC24"/>
    <property type="match status" value="1"/>
</dbReference>
<dbReference type="InterPro" id="IPR020904">
    <property type="entry name" value="Sc_DH/Rdtase_CS"/>
</dbReference>
<dbReference type="GO" id="GO:0050664">
    <property type="term" value="F:oxidoreductase activity, acting on NAD(P)H, oxygen as acceptor"/>
    <property type="evidence" value="ECO:0007669"/>
    <property type="project" value="TreeGrafter"/>
</dbReference>